<dbReference type="OrthoDB" id="546687at2759"/>
<feature type="compositionally biased region" description="Low complexity" evidence="1">
    <location>
        <begin position="661"/>
        <end position="683"/>
    </location>
</feature>
<feature type="compositionally biased region" description="Low complexity" evidence="1">
    <location>
        <begin position="201"/>
        <end position="215"/>
    </location>
</feature>
<feature type="compositionally biased region" description="Gly residues" evidence="1">
    <location>
        <begin position="216"/>
        <end position="228"/>
    </location>
</feature>
<sequence length="826" mass="82581">MKRKVDKQEDEAVISVRADIGYSGPANWPKFDPFQPILGVRSRAPASLPASCGPLLAGPPALLPAFTPRNHHFTTLHELDMPLDHEFQMGEQLAWFQAAHSESFVPRELLIQMLKDDMIANTELEPFYRSPSAALIAAAAAAGYPSYDAAAAALRGNRLAAVPLPGPEGLSAVFSATGQIGEVLTLTLLRNAAPDQHRCARGGPEAASAAADRAGSGAGGADGAGGAGVSDACRSKADGLGAGGLEAGGSGAGESGAGGDVPRPYEGSGMEPGAGAAANRPLAGMPAGGGAAGADGRFWPASWRLGEETAAAPAAAAAVGAGGKREGEGEAGPESDGRAAGAAAGGAASGPALWVAVRCNFSVNVLLAYQVDPTDWRSWRLEWRASHPTSHLTAGVAWNPHLPELALMTADGAVAVASTAAAGGGAEAALRSLTLRPVLRPLPPAVRKGYGPAPPPPAEPDPQPLAMLLGTGGGRMSLAYGLHPRQLLVARGRELLRLELRSPGQRHTARLLVYLGKRDGNFWGLTTGASLPAEQLAAAPALLPHLAVALTEREVLLLDLRRCQGGWGRSQGQALGRGQGEAVPPVLLAWPHCLPRGQLPTMAALWADKWTGPPSGGGSGGSGGSGGGGDDGGGGNRRGKPRSGAGDGGGGDGVDAEMRDGAAAGPPSAARTPAAAAAAAAAARGGGDPHPPTPPLFASQFADFDPYRGPGSAADAADAVATIAGGSALRTPGAHLYGTQASQAVDPDLDDWPSSRAGAGASAGGAAAGGGAAVGSTGAPHPAAGTMLRLLVVLGNEGCGDLMCSEVVLEDAPFALRVRTVGWWVG</sequence>
<feature type="compositionally biased region" description="Gly residues" evidence="1">
    <location>
        <begin position="614"/>
        <end position="636"/>
    </location>
</feature>
<accession>A0A150FUU8</accession>
<dbReference type="AlphaFoldDB" id="A0A150FUU8"/>
<feature type="compositionally biased region" description="Gly residues" evidence="1">
    <location>
        <begin position="245"/>
        <end position="259"/>
    </location>
</feature>
<gene>
    <name evidence="2" type="ORF">GPECTOR_491g442</name>
</gene>
<evidence type="ECO:0000256" key="1">
    <source>
        <dbReference type="SAM" id="MobiDB-lite"/>
    </source>
</evidence>
<comment type="caution">
    <text evidence="2">The sequence shown here is derived from an EMBL/GenBank/DDBJ whole genome shotgun (WGS) entry which is preliminary data.</text>
</comment>
<proteinExistence type="predicted"/>
<feature type="region of interest" description="Disordered" evidence="1">
    <location>
        <begin position="196"/>
        <end position="229"/>
    </location>
</feature>
<dbReference type="Proteomes" id="UP000075714">
    <property type="component" value="Unassembled WGS sequence"/>
</dbReference>
<feature type="region of interest" description="Disordered" evidence="1">
    <location>
        <begin position="316"/>
        <end position="343"/>
    </location>
</feature>
<evidence type="ECO:0000313" key="3">
    <source>
        <dbReference type="Proteomes" id="UP000075714"/>
    </source>
</evidence>
<reference evidence="3" key="1">
    <citation type="journal article" date="2016" name="Nat. Commun.">
        <title>The Gonium pectorale genome demonstrates co-option of cell cycle regulation during the evolution of multicellularity.</title>
        <authorList>
            <person name="Hanschen E.R."/>
            <person name="Marriage T.N."/>
            <person name="Ferris P.J."/>
            <person name="Hamaji T."/>
            <person name="Toyoda A."/>
            <person name="Fujiyama A."/>
            <person name="Neme R."/>
            <person name="Noguchi H."/>
            <person name="Minakuchi Y."/>
            <person name="Suzuki M."/>
            <person name="Kawai-Toyooka H."/>
            <person name="Smith D.R."/>
            <person name="Sparks H."/>
            <person name="Anderson J."/>
            <person name="Bakaric R."/>
            <person name="Luria V."/>
            <person name="Karger A."/>
            <person name="Kirschner M.W."/>
            <person name="Durand P.M."/>
            <person name="Michod R.E."/>
            <person name="Nozaki H."/>
            <person name="Olson B.J."/>
        </authorList>
    </citation>
    <scope>NUCLEOTIDE SEQUENCE [LARGE SCALE GENOMIC DNA]</scope>
    <source>
        <strain evidence="3">NIES-2863</strain>
    </source>
</reference>
<name>A0A150FUU8_GONPE</name>
<keyword evidence="3" id="KW-1185">Reference proteome</keyword>
<organism evidence="2 3">
    <name type="scientific">Gonium pectorale</name>
    <name type="common">Green alga</name>
    <dbReference type="NCBI Taxonomy" id="33097"/>
    <lineage>
        <taxon>Eukaryota</taxon>
        <taxon>Viridiplantae</taxon>
        <taxon>Chlorophyta</taxon>
        <taxon>core chlorophytes</taxon>
        <taxon>Chlorophyceae</taxon>
        <taxon>CS clade</taxon>
        <taxon>Chlamydomonadales</taxon>
        <taxon>Volvocaceae</taxon>
        <taxon>Gonium</taxon>
    </lineage>
</organism>
<feature type="region of interest" description="Disordered" evidence="1">
    <location>
        <begin position="744"/>
        <end position="763"/>
    </location>
</feature>
<feature type="compositionally biased region" description="Low complexity" evidence="1">
    <location>
        <begin position="332"/>
        <end position="342"/>
    </location>
</feature>
<evidence type="ECO:0000313" key="2">
    <source>
        <dbReference type="EMBL" id="KXZ41401.1"/>
    </source>
</evidence>
<feature type="region of interest" description="Disordered" evidence="1">
    <location>
        <begin position="245"/>
        <end position="281"/>
    </location>
</feature>
<feature type="region of interest" description="Disordered" evidence="1">
    <location>
        <begin position="608"/>
        <end position="704"/>
    </location>
</feature>
<dbReference type="STRING" id="33097.A0A150FUU8"/>
<protein>
    <submittedName>
        <fullName evidence="2">Uncharacterized protein</fullName>
    </submittedName>
</protein>
<dbReference type="EMBL" id="LSYV01000488">
    <property type="protein sequence ID" value="KXZ41401.1"/>
    <property type="molecule type" value="Genomic_DNA"/>
</dbReference>